<organism evidence="2">
    <name type="scientific">[Ruminococcus] torques</name>
    <dbReference type="NCBI Taxonomy" id="33039"/>
    <lineage>
        <taxon>Bacteria</taxon>
        <taxon>Bacillati</taxon>
        <taxon>Bacillota</taxon>
        <taxon>Clostridia</taxon>
        <taxon>Lachnospirales</taxon>
        <taxon>Lachnospiraceae</taxon>
        <taxon>Mediterraneibacter</taxon>
    </lineage>
</organism>
<feature type="signal peptide" evidence="1">
    <location>
        <begin position="1"/>
        <end position="27"/>
    </location>
</feature>
<proteinExistence type="predicted"/>
<gene>
    <name evidence="2" type="ORF">RTLFYP15_01549</name>
</gene>
<protein>
    <submittedName>
        <fullName evidence="2">Uncharacterized protein</fullName>
    </submittedName>
</protein>
<evidence type="ECO:0000313" key="2">
    <source>
        <dbReference type="EMBL" id="VYU12203.1"/>
    </source>
</evidence>
<accession>A0A6N3CG44</accession>
<feature type="chain" id="PRO_5038842154" evidence="1">
    <location>
        <begin position="28"/>
        <end position="347"/>
    </location>
</feature>
<dbReference type="EMBL" id="CACRUQ010000013">
    <property type="protein sequence ID" value="VYU12203.1"/>
    <property type="molecule type" value="Genomic_DNA"/>
</dbReference>
<dbReference type="RefSeq" id="WP_015529256.1">
    <property type="nucleotide sequence ID" value="NZ_CACRUQ010000013.1"/>
</dbReference>
<keyword evidence="1" id="KW-0732">Signal</keyword>
<reference evidence="2" key="1">
    <citation type="submission" date="2019-11" db="EMBL/GenBank/DDBJ databases">
        <authorList>
            <person name="Feng L."/>
        </authorList>
    </citation>
    <scope>NUCLEOTIDE SEQUENCE</scope>
    <source>
        <strain evidence="2">RtorquesLFYP15</strain>
    </source>
</reference>
<evidence type="ECO:0000256" key="1">
    <source>
        <dbReference type="SAM" id="SignalP"/>
    </source>
</evidence>
<dbReference type="AlphaFoldDB" id="A0A6N3CG44"/>
<dbReference type="PROSITE" id="PS51257">
    <property type="entry name" value="PROKAR_LIPOPROTEIN"/>
    <property type="match status" value="1"/>
</dbReference>
<sequence>MFKTKCKKTVSKMILSFILITVTLLSGCQKNSTHSAIEFGTIDVSEIDKIELSGTTGGKDGNFSYTLSDQEKKEFVHLLNQVELGDEVDKNQALSSGAVTYYKLYFQGKDIVTLCPGHYFGVDEKYYEFVNFDELWDEFVTFNSKQDTSQQDKWDCSVTCAETSETNNYVVTYSDKKVFSQTGILTFQNSNNFNIIVHLQIPDEEERTAEIPAGGVSSLYQISQNKACTVGVYADVPENETIKLMVYDGAVADLNSSQEKEQVYFDATVLEVKKKSIKVKCSESFDSGIPVDEEFSVTTNRVESGELPDLNAGDHIRIAFDGIIKESYPLQLGNVFAIYLLDENGNL</sequence>
<name>A0A6N3CG44_9FIRM</name>